<evidence type="ECO:0000256" key="2">
    <source>
        <dbReference type="ARBA" id="ARBA00022723"/>
    </source>
</evidence>
<evidence type="ECO:0008006" key="16">
    <source>
        <dbReference type="Google" id="ProtNLM"/>
    </source>
</evidence>
<dbReference type="GO" id="GO:0003735">
    <property type="term" value="F:structural constituent of ribosome"/>
    <property type="evidence" value="ECO:0007669"/>
    <property type="project" value="InterPro"/>
</dbReference>
<dbReference type="SUPFAM" id="SSF53137">
    <property type="entry name" value="Translational machinery components"/>
    <property type="match status" value="1"/>
</dbReference>
<dbReference type="AlphaFoldDB" id="A0A0E0JGI8"/>
<dbReference type="PROSITE" id="PS50103">
    <property type="entry name" value="ZF_C3H1"/>
    <property type="match status" value="2"/>
</dbReference>
<dbReference type="InterPro" id="IPR036855">
    <property type="entry name" value="Znf_CCCH_sf"/>
</dbReference>
<dbReference type="GO" id="GO:0003677">
    <property type="term" value="F:DNA binding"/>
    <property type="evidence" value="ECO:0007669"/>
    <property type="project" value="UniProtKB-KW"/>
</dbReference>
<dbReference type="Gramene" id="OPUNC01G09720.1">
    <property type="protein sequence ID" value="OPUNC01G09720.1"/>
    <property type="gene ID" value="OPUNC01G09720"/>
</dbReference>
<dbReference type="PROSITE" id="PS51194">
    <property type="entry name" value="HELICASE_CTER"/>
    <property type="match status" value="1"/>
</dbReference>
<protein>
    <recommendedName>
        <fullName evidence="16">Zinc finger CCCH domain-containing protein 4</fullName>
    </recommendedName>
</protein>
<accession>A0A0E0JGI8</accession>
<keyword evidence="2 10" id="KW-0479">Metal-binding</keyword>
<dbReference type="InterPro" id="IPR003593">
    <property type="entry name" value="AAA+_ATPase"/>
</dbReference>
<dbReference type="GO" id="GO:1990904">
    <property type="term" value="C:ribonucleoprotein complex"/>
    <property type="evidence" value="ECO:0007669"/>
    <property type="project" value="UniProtKB-KW"/>
</dbReference>
<dbReference type="eggNOG" id="KOG0920">
    <property type="taxonomic scope" value="Eukaryota"/>
</dbReference>
<keyword evidence="15" id="KW-1185">Reference proteome</keyword>
<dbReference type="PANTHER" id="PTHR18934">
    <property type="entry name" value="ATP-DEPENDENT RNA HELICASE"/>
    <property type="match status" value="1"/>
</dbReference>
<feature type="domain" description="Helicase C-terminal" evidence="13">
    <location>
        <begin position="327"/>
        <end position="497"/>
    </location>
</feature>
<dbReference type="Pfam" id="PF18044">
    <property type="entry name" value="zf-CCCH_4"/>
    <property type="match status" value="1"/>
</dbReference>
<dbReference type="Proteomes" id="UP000026962">
    <property type="component" value="Chromosome 1"/>
</dbReference>
<dbReference type="SMART" id="SM00490">
    <property type="entry name" value="HELICc"/>
    <property type="match status" value="1"/>
</dbReference>
<feature type="domain" description="C3H1-type" evidence="11">
    <location>
        <begin position="790"/>
        <end position="817"/>
    </location>
</feature>
<evidence type="ECO:0000259" key="12">
    <source>
        <dbReference type="PROSITE" id="PS51192"/>
    </source>
</evidence>
<dbReference type="FunFam" id="4.10.1000.10:FF:000039">
    <property type="entry name" value="Putative RNA helicase family protein"/>
    <property type="match status" value="1"/>
</dbReference>
<evidence type="ECO:0000256" key="3">
    <source>
        <dbReference type="ARBA" id="ARBA00022771"/>
    </source>
</evidence>
<dbReference type="InterPro" id="IPR027417">
    <property type="entry name" value="P-loop_NTPase"/>
</dbReference>
<comment type="similarity">
    <text evidence="1">Belongs to the universal ribosomal protein uL18 family.</text>
</comment>
<dbReference type="OMA" id="FTEYLNC"/>
<reference evidence="14" key="2">
    <citation type="submission" date="2018-05" db="EMBL/GenBank/DDBJ databases">
        <title>OpunRS2 (Oryza punctata Reference Sequence Version 2).</title>
        <authorList>
            <person name="Zhang J."/>
            <person name="Kudrna D."/>
            <person name="Lee S."/>
            <person name="Talag J."/>
            <person name="Welchert J."/>
            <person name="Wing R.A."/>
        </authorList>
    </citation>
    <scope>NUCLEOTIDE SEQUENCE [LARGE SCALE GENOMIC DNA]</scope>
</reference>
<evidence type="ECO:0000256" key="5">
    <source>
        <dbReference type="ARBA" id="ARBA00022806"/>
    </source>
</evidence>
<evidence type="ECO:0000256" key="6">
    <source>
        <dbReference type="ARBA" id="ARBA00022833"/>
    </source>
</evidence>
<dbReference type="GO" id="GO:0008270">
    <property type="term" value="F:zinc ion binding"/>
    <property type="evidence" value="ECO:0007669"/>
    <property type="project" value="UniProtKB-KW"/>
</dbReference>
<dbReference type="GO" id="GO:0003723">
    <property type="term" value="F:RNA binding"/>
    <property type="evidence" value="ECO:0007669"/>
    <property type="project" value="TreeGrafter"/>
</dbReference>
<evidence type="ECO:0000256" key="4">
    <source>
        <dbReference type="ARBA" id="ARBA00022801"/>
    </source>
</evidence>
<dbReference type="SUPFAM" id="SSF52540">
    <property type="entry name" value="P-loop containing nucleoside triphosphate hydrolases"/>
    <property type="match status" value="1"/>
</dbReference>
<feature type="domain" description="Helicase ATP-binding" evidence="12">
    <location>
        <begin position="119"/>
        <end position="269"/>
    </location>
</feature>
<dbReference type="FunFam" id="3.30.420.100:FF:000005">
    <property type="entry name" value="50S ribosomal protein L18"/>
    <property type="match status" value="1"/>
</dbReference>
<keyword evidence="9" id="KW-0687">Ribonucleoprotein</keyword>
<feature type="domain" description="C3H1-type" evidence="11">
    <location>
        <begin position="762"/>
        <end position="789"/>
    </location>
</feature>
<feature type="zinc finger region" description="C3H1-type" evidence="10">
    <location>
        <begin position="790"/>
        <end position="817"/>
    </location>
</feature>
<name>A0A0E0JGI8_ORYPU</name>
<keyword evidence="5" id="KW-0547">Nucleotide-binding</keyword>
<evidence type="ECO:0000256" key="9">
    <source>
        <dbReference type="ARBA" id="ARBA00023274"/>
    </source>
</evidence>
<dbReference type="Pfam" id="PF18345">
    <property type="entry name" value="zf_CCCH_4"/>
    <property type="match status" value="1"/>
</dbReference>
<dbReference type="PANTHER" id="PTHR18934:SF221">
    <property type="entry name" value="ATP-DEPENDENT RNA HELICASE DHX34-RELATED"/>
    <property type="match status" value="1"/>
</dbReference>
<dbReference type="SUPFAM" id="SSF90229">
    <property type="entry name" value="CCCH zinc finger"/>
    <property type="match status" value="1"/>
</dbReference>
<dbReference type="InterPro" id="IPR014001">
    <property type="entry name" value="Helicase_ATP-bd"/>
</dbReference>
<evidence type="ECO:0000256" key="1">
    <source>
        <dbReference type="ARBA" id="ARBA00007116"/>
    </source>
</evidence>
<keyword evidence="3 10" id="KW-0863">Zinc-finger</keyword>
<dbReference type="STRING" id="4537.A0A0E0JGI8"/>
<keyword evidence="8" id="KW-0238">DNA-binding</keyword>
<dbReference type="Gene3D" id="3.40.50.300">
    <property type="entry name" value="P-loop containing nucleotide triphosphate hydrolases"/>
    <property type="match status" value="2"/>
</dbReference>
<dbReference type="InterPro" id="IPR000571">
    <property type="entry name" value="Znf_CCCH"/>
</dbReference>
<sequence length="1226" mass="135878">MGVRGPGAGAPLSYRPTLRFPCSRVGPGSMHRVYALLASSYLLPSKKESTLPHLAPVAEEGARRRREKAAASAALDLDLAVGPESGSMAEEKLVGVGVGVGEGEARPPLAVEALREKIVEKVKGNRVTLIVGDTGCGKSSMVPQFLLEENMEPILCTQPRRFAVVGEEVGYHIGHSNVSNLNSKRSRIVFKTAGVVLEQMCDKGIAALNYKVIILDEIHERSVESDLVLACVKQFMMKKNDLRLILMSATADITRYKEYFRDIGRGERVEVIAIPSSPRSSIFQRKVLYLEQIIDILKMDSESLSTKYCSGPDAVADAGLKPDVYELIHRLLLHIHQNEPDIGKSILVFLPTYYALEQQWVRLLSASSMFKVHILHRSIDTDEALQTMKVSKSCRKVILATNIAESSVTIPGVAHVIDSCRSLQVYWDPIRKTDSAELVWVSKSQAEQRKGRTGRTCDGQIYRLVTGSFYNSLTDHEYPAILRLSLREQVLMICCAESRAMNDPHVLLQKVLDPPDSDVVEDSLESLVQIRALDKPTSPRGRHEPTFYGCLLNSLPLSFDASVLALKFGDIGSIHEGILISIMLDIQPLPIVQPFGHQQLCKMYRNNYIEEGIDLQIGKKEAALVGNLCAFQFWQRVFKDKYRLDCLINVVNTHEPKASNGFIAKPEDEWCAFHNLPSEFHHMCLRHEMLELENVNSLTLEAENSHLDSHRRCAATPYVSPADFGATTVAKTLKTLIKEMKTQSAADRVTYRELVHGYVQPALENEMCVFFLNGSCNRGDTCRFSHSSRAPRPICKFFLTLQGCRNGSSCSFSHDSGSLVSSSITSGICSQENRATSVCCKRLLPAAGDGHILVMNDKSLQFACKLCNYYDPTKIIACTPGPHSFQSDSVTKGLKILQNLADPSYLFIGGEHKLSVPWTKLSRVFWFADIDSNESISQQVVLHKFFQHIAIKTLSEKMSDLHVIVIMNNAKFVQLQVERLARECFLFLVESFMFDEATLGWFSDTPSYPRGMQVSAPVAYIFSMHPPTGIQFGDYASELRKGKSRLQQAESDLAGPQNSPALVLLPFALDSLLLAAAAAEQRRSPPTLAGNGAGVVLLPPAAGEHTHRIQATMVIPPPERAARITRFLKPYLLRMHFSNKYVSAQVVHTPTATVACSASSQEKLLRPNMESTRDVAAAAKIGKLLGERLLQKGIPAVSIHMKREQKYHGKVRAVIDSVREAGVKLL</sequence>
<proteinExistence type="inferred from homology"/>
<dbReference type="Pfam" id="PF00861">
    <property type="entry name" value="Ribosomal_L18p"/>
    <property type="match status" value="1"/>
</dbReference>
<dbReference type="EnsemblPlants" id="OPUNC01G09720.1">
    <property type="protein sequence ID" value="OPUNC01G09720.1"/>
    <property type="gene ID" value="OPUNC01G09720"/>
</dbReference>
<dbReference type="SMART" id="SM00356">
    <property type="entry name" value="ZnF_C3H1"/>
    <property type="match status" value="2"/>
</dbReference>
<evidence type="ECO:0000256" key="10">
    <source>
        <dbReference type="PROSITE-ProRule" id="PRU00723"/>
    </source>
</evidence>
<keyword evidence="5" id="KW-0347">Helicase</keyword>
<dbReference type="Gene3D" id="3.30.420.100">
    <property type="match status" value="1"/>
</dbReference>
<dbReference type="InterPro" id="IPR005484">
    <property type="entry name" value="Ribosomal_uL18_bac/plant/anim"/>
</dbReference>
<keyword evidence="5" id="KW-0067">ATP-binding</keyword>
<dbReference type="CDD" id="cd18791">
    <property type="entry name" value="SF2_C_RHA"/>
    <property type="match status" value="1"/>
</dbReference>
<dbReference type="GO" id="GO:0004386">
    <property type="term" value="F:helicase activity"/>
    <property type="evidence" value="ECO:0007669"/>
    <property type="project" value="UniProtKB-KW"/>
</dbReference>
<evidence type="ECO:0000256" key="7">
    <source>
        <dbReference type="ARBA" id="ARBA00022980"/>
    </source>
</evidence>
<dbReference type="SMART" id="SM00382">
    <property type="entry name" value="AAA"/>
    <property type="match status" value="1"/>
</dbReference>
<dbReference type="CDD" id="cd17917">
    <property type="entry name" value="DEXHc_RHA-like"/>
    <property type="match status" value="1"/>
</dbReference>
<dbReference type="CDD" id="cd00432">
    <property type="entry name" value="Ribosomal_L18_L5e"/>
    <property type="match status" value="1"/>
</dbReference>
<evidence type="ECO:0000256" key="8">
    <source>
        <dbReference type="ARBA" id="ARBA00023125"/>
    </source>
</evidence>
<dbReference type="eggNOG" id="KOG1870">
    <property type="taxonomic scope" value="Eukaryota"/>
</dbReference>
<evidence type="ECO:0000259" key="11">
    <source>
        <dbReference type="PROSITE" id="PS50103"/>
    </source>
</evidence>
<dbReference type="PROSITE" id="PS51192">
    <property type="entry name" value="HELICASE_ATP_BIND_1"/>
    <property type="match status" value="1"/>
</dbReference>
<organism evidence="14">
    <name type="scientific">Oryza punctata</name>
    <name type="common">Red rice</name>
    <dbReference type="NCBI Taxonomy" id="4537"/>
    <lineage>
        <taxon>Eukaryota</taxon>
        <taxon>Viridiplantae</taxon>
        <taxon>Streptophyta</taxon>
        <taxon>Embryophyta</taxon>
        <taxon>Tracheophyta</taxon>
        <taxon>Spermatophyta</taxon>
        <taxon>Magnoliopsida</taxon>
        <taxon>Liliopsida</taxon>
        <taxon>Poales</taxon>
        <taxon>Poaceae</taxon>
        <taxon>BOP clade</taxon>
        <taxon>Oryzoideae</taxon>
        <taxon>Oryzeae</taxon>
        <taxon>Oryzinae</taxon>
        <taxon>Oryza</taxon>
    </lineage>
</organism>
<dbReference type="GO" id="GO:0005840">
    <property type="term" value="C:ribosome"/>
    <property type="evidence" value="ECO:0007669"/>
    <property type="project" value="UniProtKB-KW"/>
</dbReference>
<dbReference type="GO" id="GO:0016787">
    <property type="term" value="F:hydrolase activity"/>
    <property type="evidence" value="ECO:0007669"/>
    <property type="project" value="UniProtKB-KW"/>
</dbReference>
<evidence type="ECO:0000313" key="15">
    <source>
        <dbReference type="Proteomes" id="UP000026962"/>
    </source>
</evidence>
<dbReference type="InterPro" id="IPR041367">
    <property type="entry name" value="Znf-CCCH_4"/>
</dbReference>
<keyword evidence="7" id="KW-0689">Ribosomal protein</keyword>
<evidence type="ECO:0000313" key="14">
    <source>
        <dbReference type="EnsemblPlants" id="OPUNC01G09720.1"/>
    </source>
</evidence>
<dbReference type="GO" id="GO:0006412">
    <property type="term" value="P:translation"/>
    <property type="evidence" value="ECO:0007669"/>
    <property type="project" value="InterPro"/>
</dbReference>
<dbReference type="FunFam" id="3.40.50.300:FF:001290">
    <property type="entry name" value="Zinc finger helicase family protein"/>
    <property type="match status" value="1"/>
</dbReference>
<keyword evidence="6 10" id="KW-0862">Zinc</keyword>
<evidence type="ECO:0000259" key="13">
    <source>
        <dbReference type="PROSITE" id="PS51194"/>
    </source>
</evidence>
<dbReference type="Gene3D" id="4.10.1000.10">
    <property type="entry name" value="Zinc finger, CCCH-type"/>
    <property type="match status" value="1"/>
</dbReference>
<reference evidence="14" key="1">
    <citation type="submission" date="2015-04" db="UniProtKB">
        <authorList>
            <consortium name="EnsemblPlants"/>
        </authorList>
    </citation>
    <scope>IDENTIFICATION</scope>
</reference>
<dbReference type="SMART" id="SM00487">
    <property type="entry name" value="DEXDc"/>
    <property type="match status" value="1"/>
</dbReference>
<feature type="zinc finger region" description="C3H1-type" evidence="10">
    <location>
        <begin position="762"/>
        <end position="789"/>
    </location>
</feature>
<dbReference type="InterPro" id="IPR057268">
    <property type="entry name" value="Ribosomal_L18"/>
</dbReference>
<dbReference type="HOGENOM" id="CLU_007384_0_0_1"/>
<dbReference type="Pfam" id="PF00271">
    <property type="entry name" value="Helicase_C"/>
    <property type="match status" value="1"/>
</dbReference>
<dbReference type="InterPro" id="IPR001650">
    <property type="entry name" value="Helicase_C-like"/>
</dbReference>
<keyword evidence="4" id="KW-0378">Hydrolase</keyword>